<sequence length="159" mass="17681">MPTARLQLPEAKPFQYPESMATPSPVRTAFLAGSVAFAAALLSSCQTEPKNPADWQVPLTLQTFPPAYADKVLEVADKNHDGEVTMVEWTNAGGDQRTFLIADQNRDGKLERTELIRLGSNVQVFDFVRRYSDANKDAQLTPREFRNSSGVTVLRIPTR</sequence>
<gene>
    <name evidence="2" type="ORF">TSACC_3381</name>
</gene>
<evidence type="ECO:0000313" key="3">
    <source>
        <dbReference type="Proteomes" id="UP000076023"/>
    </source>
</evidence>
<name>A0A146GFU7_TERSA</name>
<feature type="domain" description="EF-hand" evidence="1">
    <location>
        <begin position="98"/>
        <end position="118"/>
    </location>
</feature>
<dbReference type="Gene3D" id="1.10.238.10">
    <property type="entry name" value="EF-hand"/>
    <property type="match status" value="1"/>
</dbReference>
<dbReference type="InParanoid" id="A0A146GFU7"/>
<accession>A0A146GFU7</accession>
<dbReference type="AlphaFoldDB" id="A0A146GFU7"/>
<evidence type="ECO:0000259" key="1">
    <source>
        <dbReference type="Pfam" id="PF13202"/>
    </source>
</evidence>
<evidence type="ECO:0000313" key="2">
    <source>
        <dbReference type="EMBL" id="GAT35316.1"/>
    </source>
</evidence>
<proteinExistence type="predicted"/>
<reference evidence="3" key="1">
    <citation type="journal article" date="2017" name="Genome Announc.">
        <title>Draft Genome Sequence of Terrimicrobium sacchariphilum NM-5T, a Facultative Anaerobic Soil Bacterium of the Class Spartobacteria.</title>
        <authorList>
            <person name="Qiu Y.L."/>
            <person name="Tourlousse D.M."/>
            <person name="Matsuura N."/>
            <person name="Ohashi A."/>
            <person name="Sekiguchi Y."/>
        </authorList>
    </citation>
    <scope>NUCLEOTIDE SEQUENCE [LARGE SCALE GENOMIC DNA]</scope>
    <source>
        <strain evidence="3">NM-5</strain>
    </source>
</reference>
<dbReference type="InterPro" id="IPR002048">
    <property type="entry name" value="EF_hand_dom"/>
</dbReference>
<dbReference type="Pfam" id="PF13202">
    <property type="entry name" value="EF-hand_5"/>
    <property type="match status" value="2"/>
</dbReference>
<dbReference type="OrthoDB" id="6706523at2"/>
<keyword evidence="3" id="KW-1185">Reference proteome</keyword>
<dbReference type="PROSITE" id="PS00018">
    <property type="entry name" value="EF_HAND_1"/>
    <property type="match status" value="2"/>
</dbReference>
<protein>
    <submittedName>
        <fullName evidence="2">EF hand</fullName>
    </submittedName>
</protein>
<comment type="caution">
    <text evidence="2">The sequence shown here is derived from an EMBL/GenBank/DDBJ whole genome shotgun (WGS) entry which is preliminary data.</text>
</comment>
<dbReference type="EMBL" id="BDCO01000003">
    <property type="protein sequence ID" value="GAT35316.1"/>
    <property type="molecule type" value="Genomic_DNA"/>
</dbReference>
<feature type="domain" description="EF-hand" evidence="1">
    <location>
        <begin position="71"/>
        <end position="89"/>
    </location>
</feature>
<dbReference type="SUPFAM" id="SSF47473">
    <property type="entry name" value="EF-hand"/>
    <property type="match status" value="1"/>
</dbReference>
<organism evidence="2 3">
    <name type="scientific">Terrimicrobium sacchariphilum</name>
    <dbReference type="NCBI Taxonomy" id="690879"/>
    <lineage>
        <taxon>Bacteria</taxon>
        <taxon>Pseudomonadati</taxon>
        <taxon>Verrucomicrobiota</taxon>
        <taxon>Terrimicrobiia</taxon>
        <taxon>Terrimicrobiales</taxon>
        <taxon>Terrimicrobiaceae</taxon>
        <taxon>Terrimicrobium</taxon>
    </lineage>
</organism>
<dbReference type="GO" id="GO:0005509">
    <property type="term" value="F:calcium ion binding"/>
    <property type="evidence" value="ECO:0007669"/>
    <property type="project" value="InterPro"/>
</dbReference>
<dbReference type="STRING" id="690879.TSACC_3381"/>
<dbReference type="InterPro" id="IPR018247">
    <property type="entry name" value="EF_Hand_1_Ca_BS"/>
</dbReference>
<dbReference type="InterPro" id="IPR011992">
    <property type="entry name" value="EF-hand-dom_pair"/>
</dbReference>
<dbReference type="Proteomes" id="UP000076023">
    <property type="component" value="Unassembled WGS sequence"/>
</dbReference>